<feature type="compositionally biased region" description="Low complexity" evidence="11">
    <location>
        <begin position="2319"/>
        <end position="2329"/>
    </location>
</feature>
<dbReference type="InterPro" id="IPR036236">
    <property type="entry name" value="Znf_C2H2_sf"/>
</dbReference>
<feature type="region of interest" description="Disordered" evidence="11">
    <location>
        <begin position="1434"/>
        <end position="1607"/>
    </location>
</feature>
<organism evidence="14 15">
    <name type="scientific">Dromaius novaehollandiae</name>
    <name type="common">Emu</name>
    <dbReference type="NCBI Taxonomy" id="8790"/>
    <lineage>
        <taxon>Eukaryota</taxon>
        <taxon>Metazoa</taxon>
        <taxon>Chordata</taxon>
        <taxon>Craniata</taxon>
        <taxon>Vertebrata</taxon>
        <taxon>Euteleostomi</taxon>
        <taxon>Archelosauria</taxon>
        <taxon>Archosauria</taxon>
        <taxon>Dinosauria</taxon>
        <taxon>Saurischia</taxon>
        <taxon>Theropoda</taxon>
        <taxon>Coelurosauria</taxon>
        <taxon>Aves</taxon>
        <taxon>Palaeognathae</taxon>
        <taxon>Casuariiformes</taxon>
        <taxon>Dromaiidae</taxon>
        <taxon>Dromaius</taxon>
    </lineage>
</organism>
<feature type="compositionally biased region" description="Polar residues" evidence="11">
    <location>
        <begin position="1950"/>
        <end position="1961"/>
    </location>
</feature>
<evidence type="ECO:0000256" key="7">
    <source>
        <dbReference type="ARBA" id="ARBA00023015"/>
    </source>
</evidence>
<feature type="domain" description="CCHC HIVEP-type" evidence="13">
    <location>
        <begin position="656"/>
        <end position="686"/>
    </location>
</feature>
<keyword evidence="5 10" id="KW-0863">Zinc-finger</keyword>
<dbReference type="PROSITE" id="PS51811">
    <property type="entry name" value="ZF_CCHC_HIVEP"/>
    <property type="match status" value="1"/>
</dbReference>
<keyword evidence="15" id="KW-1185">Reference proteome</keyword>
<feature type="compositionally biased region" description="Polar residues" evidence="11">
    <location>
        <begin position="2386"/>
        <end position="2400"/>
    </location>
</feature>
<feature type="compositionally biased region" description="Basic and acidic residues" evidence="11">
    <location>
        <begin position="1859"/>
        <end position="1874"/>
    </location>
</feature>
<evidence type="ECO:0000256" key="3">
    <source>
        <dbReference type="ARBA" id="ARBA00022723"/>
    </source>
</evidence>
<evidence type="ECO:0000256" key="4">
    <source>
        <dbReference type="ARBA" id="ARBA00022737"/>
    </source>
</evidence>
<dbReference type="Pfam" id="PF00096">
    <property type="entry name" value="zf-C2H2"/>
    <property type="match status" value="2"/>
</dbReference>
<feature type="compositionally biased region" description="Polar residues" evidence="11">
    <location>
        <begin position="2434"/>
        <end position="2446"/>
    </location>
</feature>
<dbReference type="GeneID" id="112981194"/>
<feature type="region of interest" description="Disordered" evidence="11">
    <location>
        <begin position="2142"/>
        <end position="2171"/>
    </location>
</feature>
<keyword evidence="6" id="KW-0862">Zinc</keyword>
<feature type="compositionally biased region" description="Polar residues" evidence="11">
    <location>
        <begin position="1017"/>
        <end position="1030"/>
    </location>
</feature>
<feature type="compositionally biased region" description="Basic and acidic residues" evidence="11">
    <location>
        <begin position="886"/>
        <end position="906"/>
    </location>
</feature>
<feature type="compositionally biased region" description="Polar residues" evidence="11">
    <location>
        <begin position="849"/>
        <end position="862"/>
    </location>
</feature>
<feature type="domain" description="C2H2-type" evidence="12">
    <location>
        <begin position="1804"/>
        <end position="1833"/>
    </location>
</feature>
<dbReference type="FunFam" id="3.30.160.60:FF:000083">
    <property type="entry name" value="Immunodeficiency virus type I enhancer binding protein 1"/>
    <property type="match status" value="1"/>
</dbReference>
<feature type="compositionally biased region" description="Basic and acidic residues" evidence="11">
    <location>
        <begin position="1573"/>
        <end position="1582"/>
    </location>
</feature>
<dbReference type="GO" id="GO:0000978">
    <property type="term" value="F:RNA polymerase II cis-regulatory region sequence-specific DNA binding"/>
    <property type="evidence" value="ECO:0007669"/>
    <property type="project" value="TreeGrafter"/>
</dbReference>
<reference evidence="14" key="1">
    <citation type="submission" date="2025-08" db="UniProtKB">
        <authorList>
            <consortium name="Ensembl"/>
        </authorList>
    </citation>
    <scope>IDENTIFICATION</scope>
</reference>
<feature type="compositionally biased region" description="Polar residues" evidence="11">
    <location>
        <begin position="791"/>
        <end position="805"/>
    </location>
</feature>
<feature type="compositionally biased region" description="Acidic residues" evidence="11">
    <location>
        <begin position="1848"/>
        <end position="1857"/>
    </location>
</feature>
<feature type="compositionally biased region" description="Low complexity" evidence="11">
    <location>
        <begin position="126"/>
        <end position="146"/>
    </location>
</feature>
<keyword evidence="8" id="KW-0804">Transcription</keyword>
<dbReference type="InterPro" id="IPR034729">
    <property type="entry name" value="Znf_CCHC_HIVEP"/>
</dbReference>
<feature type="compositionally biased region" description="Low complexity" evidence="11">
    <location>
        <begin position="688"/>
        <end position="698"/>
    </location>
</feature>
<evidence type="ECO:0000259" key="12">
    <source>
        <dbReference type="PROSITE" id="PS50157"/>
    </source>
</evidence>
<dbReference type="GO" id="GO:0000981">
    <property type="term" value="F:DNA-binding transcription factor activity, RNA polymerase II-specific"/>
    <property type="evidence" value="ECO:0007669"/>
    <property type="project" value="TreeGrafter"/>
</dbReference>
<evidence type="ECO:0000256" key="1">
    <source>
        <dbReference type="ARBA" id="ARBA00004123"/>
    </source>
</evidence>
<feature type="compositionally biased region" description="Basic and acidic residues" evidence="11">
    <location>
        <begin position="1475"/>
        <end position="1490"/>
    </location>
</feature>
<reference evidence="14" key="2">
    <citation type="submission" date="2025-09" db="UniProtKB">
        <authorList>
            <consortium name="Ensembl"/>
        </authorList>
    </citation>
    <scope>IDENTIFICATION</scope>
</reference>
<dbReference type="PROSITE" id="PS50157">
    <property type="entry name" value="ZINC_FINGER_C2H2_2"/>
    <property type="match status" value="5"/>
</dbReference>
<evidence type="ECO:0000256" key="8">
    <source>
        <dbReference type="ARBA" id="ARBA00023163"/>
    </source>
</evidence>
<feature type="compositionally biased region" description="Low complexity" evidence="11">
    <location>
        <begin position="1916"/>
        <end position="1934"/>
    </location>
</feature>
<sequence length="2500" mass="274509">MDPEQSQKSTKKAEESPRKRLPKGEAFQASISSAATYQGSSASSQGPPLRDIISQQHFSGSLPIPREESQEKTGHQKQPKPSSFEHPPHVSQLQQHALSPAFMSPGKPEHVLEGPTWQLVDPVRPGPSGSFSSPGLHSHHSQLLPSHSPVIPGEDMPSVQKVYIPRPSQVSLKQAEEVHKKEKKPQKPGKYICQYCSRPCAKPSVLQKHIRSHTGERPYPCIPCGFSFKTKSNLYKHRKSHAHRIKAGLASGIGAEMYPSSLEMERIGGEDFEEPTEGESTDSEEETGAMSGHSVELSPRQKHSLLSSTLLSAGSQGSSHDRCSSLSHSSMSQSLEDSTQFVEPSSDHALSHKSEDSHTIKQKLALRLSERKKVIDEQAFLSPGSKGSTESGYFSRSESAEQQISPPNTNAKSYAEIIFGKCGRIGQRTAMLGTNTTQGVPHLSTEEKPSIVPLSVPRTQVIEHITKLITINEAVVDTSEIDSVKPRRSSLSRRSSIESPKSGVYREPFQFDIKSGSSSQLDASKVLTSHGEKIKPEQSLLSLQQSHSATETVPLLRSHSMPSAACTISSPHTFRGSYSFDDHIMEPEVLSRSQVFSSHPRMLKRQPAIELPLGVEYVSEEVSSVNKETVSKPPEEPETKESDLTKKSRKGPKVKGFMYECNICGARYKKRDNYEAHKKYYCSELQLSKPRSSSSHTSSETEKSVVEPDTWPQMMHYKLGSSLELTPLRKRRKEKSLGDDEDPPAFELSDTPSSSTGPGTQFANPASSDVALNLTCESIKSPADPGKSAPSDVSASFHSRNTKTASSTESKERRTTSKEISVIQHTSSFEKSDSIEQVSSLEGEEKPLSQYSSQPITQQSRPPHSLQPKLVRQPNIQVPEILVTEEPDRPETEPEPPPKEPEKTEEFQWPQRSQTLSQLPAEKLPPKKKRLRLAEMAQSSGESSFESVSLTRSPSQESSISHGSSHSVSFDREEHSKSEATSQPSESHTKPLGVGSHMLMVPSHHHHSREMRRSASEQTPNVSHSSQMSETRSKSFDYGSLSSTPASTPGPSTSSAPQERRKCFLVRQASLTRHPEHEPDLAPKGRQETEDPIPSSSSKSPATSLPHQPTSSSSLPSHGTYPADKSQPKDSPQPAYTQPYTEALQVFHHPVPQLTLHEKQYMSPQVSIFPYQHLLPQPGQSAELFASHTMSDILSAQFTMPQIPPSIFQTPPLPLQQTLIHPGQLHVTTPLMSHPADVPFRQHPSFLPVHYPGSSPIPSAFFLPLQSQFALQLPGEAGGHLPQIKSSLFPAAGTSSLSPCTEYGSDNRLHPLTCTASPSVSVSTSQLVVPTRSDPMVSLVVPVRIQTNMPSYGSAMYTTLSQILVTQSQCSSSSIVLPKFDDHQSKGTLVCSADVHGLGFDLARMITEDQRSIFQSPYLRVPLPLPERKGYMPLTSPSDSVLGLEGGPSTVGGSKRMLSPAGSLELTMETQQQKRVKEEEVSEAEEKLEVVKPPSAIEEGKKQDKSHFLAESQGRVEVETPPSLSSDQSEPKEIPSTLQQAVSHSGSSSFETLEEYKQPAGKQFLSKAPLQTVKKEDPKELVEPSPPKPPSPAPQSEVTHSAMKSREGTDMKKVLQFPSLHTTTNVSWCYLNYIKPNHIQQVDRRSSVYASWCISLYNPNLPGISTKAALSLLRSKQKVSKETYTMATAPRPEAGRLVPSSSRKPKMTEVHLPSLLSNEGRKDITRAEKEEDKRGKSEEEALVTKRGEPVRIKIFEGGYKSNEEYVYVRGRGRGKYVCEECGIRCKKPSMLKKHIRTHTDVRPYVCKYCNFAFKTKGNLTKHMKSKAHSKKCQEMGVLVSSLVDLEAEEGTSEDLFQDSEGREGSEPIEEHQFSDLEESDDDDDNEDDEDEEEEESQDEPPLKLPEVTHTALPMHSSGGSLSSQEESTETALSLAQETVSGSPQVGEGHQASSSGLETKWSADSSDIAVCHSFLSLRRPALTSTEQLASAERESVTRPQMSLAMDLSTSKDTSPRKRWSPSQDSGRGGGSSRPMLARKHLLTKNETSPKRFSPTGELSSLRCLSPGRGLSPCQRVSPRREASPLRCASPRLELSPSRHLSPRRELSPRTYLPPEGEVSPVRHSSPSREMSSVRYISLKKMLSPGCSESPRYPSPGKEDLPGTSKSAADDKVQSSYKAQHGILSSMPLPHRFFGKNIQLYESKLKIEPRSPTCSPGVTQPICSRPLQAPHEIHIHAPSRGEENVFSHLPLHSQQLTRTPYPMIPIGGIQMVQARPSTHPSLVPSSVVSLQAGYFASGGSSFAEFSQTHEGDEEPQVPRESSSASVSPVAKVSKYTLSPELTSSGYLEEKMRTSELQQKTDQEEYRVKMFAESSHSEQAGCSAPPDSPSTNYEHSPKPSTSGEEPLKKTGKKQCGSSSTSFESSCTFISDLPSQPLDRSSSTGCLSEPSSSHSHSHQLSVRRRNLSGEPSHQGGTYRKSSPHLEHADLGQTQRQVDENTGST</sequence>
<dbReference type="PANTHER" id="PTHR45944:SF5">
    <property type="entry name" value="TRANSCRIPTION FACTOR HIVEP3"/>
    <property type="match status" value="1"/>
</dbReference>
<dbReference type="RefSeq" id="XP_064380997.1">
    <property type="nucleotide sequence ID" value="XM_064524927.1"/>
</dbReference>
<feature type="compositionally biased region" description="Low complexity" evidence="11">
    <location>
        <begin position="304"/>
        <end position="338"/>
    </location>
</feature>
<feature type="compositionally biased region" description="Polar residues" evidence="11">
    <location>
        <begin position="2487"/>
        <end position="2500"/>
    </location>
</feature>
<keyword evidence="4" id="KW-0677">Repeat</keyword>
<feature type="compositionally biased region" description="Low complexity" evidence="11">
    <location>
        <begin position="939"/>
        <end position="968"/>
    </location>
</feature>
<accession>A0A8C4J3G0</accession>
<feature type="compositionally biased region" description="Basic and acidic residues" evidence="11">
    <location>
        <begin position="345"/>
        <end position="359"/>
    </location>
</feature>
<feature type="region of interest" description="Disordered" evidence="11">
    <location>
        <begin position="271"/>
        <end position="361"/>
    </location>
</feature>
<evidence type="ECO:0000313" key="14">
    <source>
        <dbReference type="Ensembl" id="ENSDNVP00000001482.1"/>
    </source>
</evidence>
<feature type="domain" description="C2H2-type" evidence="12">
    <location>
        <begin position="659"/>
        <end position="686"/>
    </location>
</feature>
<evidence type="ECO:0000256" key="5">
    <source>
        <dbReference type="ARBA" id="ARBA00022771"/>
    </source>
</evidence>
<dbReference type="RefSeq" id="XP_064380996.1">
    <property type="nucleotide sequence ID" value="XM_064524926.1"/>
</dbReference>
<dbReference type="SMART" id="SM00355">
    <property type="entry name" value="ZnF_C2H2"/>
    <property type="match status" value="5"/>
</dbReference>
<feature type="compositionally biased region" description="Basic and acidic residues" evidence="11">
    <location>
        <begin position="1073"/>
        <end position="1089"/>
    </location>
</feature>
<feature type="compositionally biased region" description="Basic and acidic residues" evidence="11">
    <location>
        <begin position="969"/>
        <end position="978"/>
    </location>
</feature>
<proteinExistence type="predicted"/>
<feature type="compositionally biased region" description="Low complexity" evidence="11">
    <location>
        <begin position="2414"/>
        <end position="2427"/>
    </location>
</feature>
<feature type="region of interest" description="Disordered" evidence="11">
    <location>
        <begin position="722"/>
        <end position="1136"/>
    </location>
</feature>
<feature type="domain" description="C2H2-type" evidence="12">
    <location>
        <begin position="191"/>
        <end position="218"/>
    </location>
</feature>
<feature type="compositionally biased region" description="Polar residues" evidence="11">
    <location>
        <begin position="1107"/>
        <end position="1117"/>
    </location>
</feature>
<feature type="compositionally biased region" description="Low complexity" evidence="11">
    <location>
        <begin position="751"/>
        <end position="760"/>
    </location>
</feature>
<feature type="region of interest" description="Disordered" evidence="11">
    <location>
        <begin position="1"/>
        <end position="146"/>
    </location>
</feature>
<feature type="domain" description="C2H2-type" evidence="12">
    <location>
        <begin position="219"/>
        <end position="246"/>
    </location>
</feature>
<feature type="region of interest" description="Disordered" evidence="11">
    <location>
        <begin position="1978"/>
        <end position="2129"/>
    </location>
</feature>
<feature type="region of interest" description="Disordered" evidence="11">
    <location>
        <begin position="686"/>
        <end position="709"/>
    </location>
</feature>
<evidence type="ECO:0000259" key="13">
    <source>
        <dbReference type="PROSITE" id="PS51811"/>
    </source>
</evidence>
<feature type="region of interest" description="Disordered" evidence="11">
    <location>
        <begin position="622"/>
        <end position="651"/>
    </location>
</feature>
<feature type="compositionally biased region" description="Basic and acidic residues" evidence="11">
    <location>
        <begin position="629"/>
        <end position="646"/>
    </location>
</feature>
<dbReference type="RefSeq" id="XP_064380994.1">
    <property type="nucleotide sequence ID" value="XM_064524924.1"/>
</dbReference>
<feature type="compositionally biased region" description="Basic and acidic residues" evidence="11">
    <location>
        <begin position="1498"/>
        <end position="1518"/>
    </location>
</feature>
<dbReference type="Ensembl" id="ENSDNVT00000001779.1">
    <property type="protein sequence ID" value="ENSDNVP00000001482.1"/>
    <property type="gene ID" value="ENSDNVG00000001079.1"/>
</dbReference>
<dbReference type="GO" id="GO:0008270">
    <property type="term" value="F:zinc ion binding"/>
    <property type="evidence" value="ECO:0007669"/>
    <property type="project" value="UniProtKB-KW"/>
</dbReference>
<dbReference type="SUPFAM" id="SSF57667">
    <property type="entry name" value="beta-beta-alpha zinc fingers"/>
    <property type="match status" value="3"/>
</dbReference>
<dbReference type="InterPro" id="IPR051969">
    <property type="entry name" value="Zinc-finger_DNA-bd_regulators"/>
</dbReference>
<dbReference type="GO" id="GO:0005634">
    <property type="term" value="C:nucleus"/>
    <property type="evidence" value="ECO:0007669"/>
    <property type="project" value="UniProtKB-SubCell"/>
</dbReference>
<feature type="domain" description="C2H2-type" evidence="12">
    <location>
        <begin position="1776"/>
        <end position="1803"/>
    </location>
</feature>
<name>A0A8C4J3G0_DRONO</name>
<feature type="region of interest" description="Disordered" evidence="11">
    <location>
        <begin position="379"/>
        <end position="408"/>
    </location>
</feature>
<dbReference type="FunFam" id="3.30.160.60:FF:000033">
    <property type="entry name" value="Immunodeficiency virus type I enhancer binding protein 1"/>
    <property type="match status" value="2"/>
</dbReference>
<evidence type="ECO:0000256" key="2">
    <source>
        <dbReference type="ARBA" id="ARBA00022553"/>
    </source>
</evidence>
<feature type="compositionally biased region" description="Polar residues" evidence="11">
    <location>
        <begin position="29"/>
        <end position="46"/>
    </location>
</feature>
<feature type="compositionally biased region" description="Acidic residues" evidence="11">
    <location>
        <begin position="271"/>
        <end position="287"/>
    </location>
</feature>
<keyword evidence="2" id="KW-0597">Phosphoprotein</keyword>
<evidence type="ECO:0000256" key="10">
    <source>
        <dbReference type="PROSITE-ProRule" id="PRU00042"/>
    </source>
</evidence>
<gene>
    <name evidence="14" type="primary">HIVEP3</name>
</gene>
<feature type="compositionally biased region" description="Low complexity" evidence="11">
    <location>
        <begin position="1092"/>
        <end position="1106"/>
    </location>
</feature>
<dbReference type="RefSeq" id="XP_064380995.1">
    <property type="nucleotide sequence ID" value="XM_064524925.1"/>
</dbReference>
<dbReference type="OrthoDB" id="10042249at2759"/>
<dbReference type="Gene3D" id="3.30.160.60">
    <property type="entry name" value="Classic Zinc Finger"/>
    <property type="match status" value="4"/>
</dbReference>
<feature type="region of interest" description="Disordered" evidence="11">
    <location>
        <begin position="2302"/>
        <end position="2329"/>
    </location>
</feature>
<feature type="compositionally biased region" description="Basic and acidic residues" evidence="11">
    <location>
        <begin position="1719"/>
        <end position="1742"/>
    </location>
</feature>
<dbReference type="Proteomes" id="UP000694423">
    <property type="component" value="Unplaced"/>
</dbReference>
<dbReference type="SMART" id="SM00451">
    <property type="entry name" value="ZnF_U1"/>
    <property type="match status" value="1"/>
</dbReference>
<feature type="compositionally biased region" description="Basic and acidic residues" evidence="11">
    <location>
        <begin position="65"/>
        <end position="74"/>
    </location>
</feature>
<feature type="region of interest" description="Disordered" evidence="11">
    <location>
        <begin position="1848"/>
        <end position="1961"/>
    </location>
</feature>
<feature type="compositionally biased region" description="Polar residues" evidence="11">
    <location>
        <begin position="385"/>
        <end position="408"/>
    </location>
</feature>
<dbReference type="PANTHER" id="PTHR45944">
    <property type="entry name" value="SCHNURRI, ISOFORM F"/>
    <property type="match status" value="1"/>
</dbReference>
<keyword evidence="9" id="KW-0539">Nucleus</keyword>
<feature type="region of interest" description="Disordered" evidence="11">
    <location>
        <begin position="1714"/>
        <end position="1742"/>
    </location>
</feature>
<keyword evidence="7" id="KW-0805">Transcription regulation</keyword>
<feature type="region of interest" description="Disordered" evidence="11">
    <location>
        <begin position="2368"/>
        <end position="2500"/>
    </location>
</feature>
<keyword evidence="3" id="KW-0479">Metal-binding</keyword>
<evidence type="ECO:0000313" key="15">
    <source>
        <dbReference type="Proteomes" id="UP000694423"/>
    </source>
</evidence>
<dbReference type="PROSITE" id="PS00028">
    <property type="entry name" value="ZINC_FINGER_C2H2_1"/>
    <property type="match status" value="4"/>
</dbReference>
<dbReference type="CTD" id="59269"/>
<dbReference type="InterPro" id="IPR003604">
    <property type="entry name" value="Matrin/U1-like-C_Znf_C2H2"/>
</dbReference>
<evidence type="ECO:0000256" key="11">
    <source>
        <dbReference type="SAM" id="MobiDB-lite"/>
    </source>
</evidence>
<evidence type="ECO:0000256" key="9">
    <source>
        <dbReference type="ARBA" id="ARBA00023242"/>
    </source>
</evidence>
<feature type="compositionally biased region" description="Acidic residues" evidence="11">
    <location>
        <begin position="1875"/>
        <end position="1898"/>
    </location>
</feature>
<feature type="compositionally biased region" description="Basic residues" evidence="11">
    <location>
        <begin position="2451"/>
        <end position="2462"/>
    </location>
</feature>
<comment type="subcellular location">
    <subcellularLocation>
        <location evidence="1">Nucleus</location>
    </subcellularLocation>
</comment>
<feature type="compositionally biased region" description="Polar residues" evidence="11">
    <location>
        <begin position="1536"/>
        <end position="1551"/>
    </location>
</feature>
<feature type="compositionally biased region" description="Low complexity" evidence="11">
    <location>
        <begin position="1039"/>
        <end position="1057"/>
    </location>
</feature>
<dbReference type="InterPro" id="IPR013087">
    <property type="entry name" value="Znf_C2H2_type"/>
</dbReference>
<evidence type="ECO:0000256" key="6">
    <source>
        <dbReference type="ARBA" id="ARBA00022833"/>
    </source>
</evidence>
<protein>
    <submittedName>
        <fullName evidence="14">HIVEP zinc finger 3</fullName>
    </submittedName>
</protein>
<feature type="compositionally biased region" description="Pro residues" evidence="11">
    <location>
        <begin position="1584"/>
        <end position="1593"/>
    </location>
</feature>